<gene>
    <name evidence="2" type="ORF">QSP1433_LOCUS1176</name>
</gene>
<organism evidence="2">
    <name type="scientific">Mucochytrium quahogii</name>
    <dbReference type="NCBI Taxonomy" id="96639"/>
    <lineage>
        <taxon>Eukaryota</taxon>
        <taxon>Sar</taxon>
        <taxon>Stramenopiles</taxon>
        <taxon>Bigyra</taxon>
        <taxon>Labyrinthulomycetes</taxon>
        <taxon>Thraustochytrida</taxon>
        <taxon>Thraustochytriidae</taxon>
        <taxon>Mucochytrium</taxon>
    </lineage>
</organism>
<feature type="transmembrane region" description="Helical" evidence="1">
    <location>
        <begin position="126"/>
        <end position="151"/>
    </location>
</feature>
<keyword evidence="1" id="KW-0472">Membrane</keyword>
<feature type="transmembrane region" description="Helical" evidence="1">
    <location>
        <begin position="28"/>
        <end position="49"/>
    </location>
</feature>
<feature type="transmembrane region" description="Helical" evidence="1">
    <location>
        <begin position="73"/>
        <end position="92"/>
    </location>
</feature>
<feature type="transmembrane region" description="Helical" evidence="1">
    <location>
        <begin position="197"/>
        <end position="217"/>
    </location>
</feature>
<sequence length="291" mass="32574">MVGKGGGDGVRRPPRAKSPSELGMVETVLLPVVVAAGVVFAGAIGCDYLEVEMMRMLLGHDGHDYDLQRKEEFLFFEIGLAIICYCIFTLGSRCFTVGVYYMCEVLWGCNTALLLAGFGMCTGRPLLVGTATCIVALDQISWYFDCLGYLFTGKFHVGVSKYLIAPTTSRIHFITAFHHLWFLPVCLYTLKEIGMPPMSYIFSVVLTSALALAARFLTPYAVNEEKQVKVFNINLSYGFWDDINVPFVHSYDHHHPTIYLPYLIVVCNLYLNTLPVIGLYFATNYLKSVYV</sequence>
<dbReference type="AlphaFoldDB" id="A0A7S2R9X4"/>
<accession>A0A7S2R9X4</accession>
<keyword evidence="1" id="KW-0812">Transmembrane</keyword>
<proteinExistence type="predicted"/>
<feature type="transmembrane region" description="Helical" evidence="1">
    <location>
        <begin position="98"/>
        <end position="119"/>
    </location>
</feature>
<evidence type="ECO:0000256" key="1">
    <source>
        <dbReference type="SAM" id="Phobius"/>
    </source>
</evidence>
<name>A0A7S2R9X4_9STRA</name>
<feature type="transmembrane region" description="Helical" evidence="1">
    <location>
        <begin position="171"/>
        <end position="190"/>
    </location>
</feature>
<evidence type="ECO:0000313" key="2">
    <source>
        <dbReference type="EMBL" id="CAD9664891.1"/>
    </source>
</evidence>
<protein>
    <submittedName>
        <fullName evidence="2">Uncharacterized protein</fullName>
    </submittedName>
</protein>
<dbReference type="EMBL" id="HBHK01001932">
    <property type="protein sequence ID" value="CAD9664891.1"/>
    <property type="molecule type" value="Transcribed_RNA"/>
</dbReference>
<reference evidence="2" key="1">
    <citation type="submission" date="2021-01" db="EMBL/GenBank/DDBJ databases">
        <authorList>
            <person name="Corre E."/>
            <person name="Pelletier E."/>
            <person name="Niang G."/>
            <person name="Scheremetjew M."/>
            <person name="Finn R."/>
            <person name="Kale V."/>
            <person name="Holt S."/>
            <person name="Cochrane G."/>
            <person name="Meng A."/>
            <person name="Brown T."/>
            <person name="Cohen L."/>
        </authorList>
    </citation>
    <scope>NUCLEOTIDE SEQUENCE</scope>
    <source>
        <strain evidence="2">NY070348D</strain>
    </source>
</reference>
<keyword evidence="1" id="KW-1133">Transmembrane helix</keyword>
<feature type="transmembrane region" description="Helical" evidence="1">
    <location>
        <begin position="259"/>
        <end position="282"/>
    </location>
</feature>